<dbReference type="Pfam" id="PF13573">
    <property type="entry name" value="SprB"/>
    <property type="match status" value="1"/>
</dbReference>
<reference evidence="3 4" key="1">
    <citation type="submission" date="2020-07" db="EMBL/GenBank/DDBJ databases">
        <title>Spirosoma foliorum sp. nov., isolated from the leaves on the Nejang mountain Korea, Republic of.</title>
        <authorList>
            <person name="Ho H."/>
            <person name="Lee Y.-J."/>
            <person name="Nurcahyanto D.-A."/>
            <person name="Kim S.-G."/>
        </authorList>
    </citation>
    <scope>NUCLEOTIDE SEQUENCE [LARGE SCALE GENOMIC DNA]</scope>
    <source>
        <strain evidence="3 4">PL0136</strain>
    </source>
</reference>
<evidence type="ECO:0000256" key="1">
    <source>
        <dbReference type="SAM" id="SignalP"/>
    </source>
</evidence>
<dbReference type="AlphaFoldDB" id="A0A7G5GYG7"/>
<keyword evidence="4" id="KW-1185">Reference proteome</keyword>
<evidence type="ECO:0000313" key="4">
    <source>
        <dbReference type="Proteomes" id="UP000515369"/>
    </source>
</evidence>
<dbReference type="EMBL" id="CP059732">
    <property type="protein sequence ID" value="QMW03909.1"/>
    <property type="molecule type" value="Genomic_DNA"/>
</dbReference>
<dbReference type="KEGG" id="sfol:H3H32_02830"/>
<accession>A0A7G5GYG7</accession>
<evidence type="ECO:0000313" key="3">
    <source>
        <dbReference type="EMBL" id="QMW03909.1"/>
    </source>
</evidence>
<feature type="signal peptide" evidence="1">
    <location>
        <begin position="1"/>
        <end position="18"/>
    </location>
</feature>
<sequence length="620" mass="65366">MNRNITIGLLLVFGLVLADSKAQSNVAGFWLGITYPGDPTQSVYNYALTITQTNTTLGGTAQSANPKLPLGGLAYIKGAVSGSTVTFNESDKNGSTAVRGICYWQGTLTYNPVDESLIGTYESIVNGTTCFDAAGGKVELYRVVLKSGSPVCKGSPVNLVVTGKDIRWYSSSSGTNLLARGNTYSPQITKTTTFYITQTLYQNESPPIPITVEVVEPTIKATPSNTGCDKTNGSIEVVATGSTGWQYSLNGSAFQSNPIFTSLGPGSYTAVAKDAAGCQASQSVTLTTDTPPTITSLKSTPPHCETANGEVTVLATGGKAPLTYSINYGGSFQSSSLFTKLPGGTYTLRVRDANGCEVNSALSLPSYKPMVILDAIEVPTSCGQANGQLAMKIAGNSSPVQFSIDNTKFQDSPTFTGLPSGSYTLVARDGENCTISQSMNVAASAGPQRVAVNTSDAACGQKSGSILITTARVAGVEQYSLDGQQFQSSTTFSGLTGGIYTLTIRDDQNCVITQPVQIAVDCPNLVHLPAAFSPNHDNQNDALAAYFTFSSLTIARFTVYDRWGAVIYNRANFVLLSGEPLWDGFVNGQAASSGIYGYRLDCQFPDGTQTTYRESVTLLN</sequence>
<feature type="chain" id="PRO_5028890062" evidence="1">
    <location>
        <begin position="19"/>
        <end position="620"/>
    </location>
</feature>
<proteinExistence type="predicted"/>
<gene>
    <name evidence="3" type="ORF">H3H32_02830</name>
</gene>
<organism evidence="3 4">
    <name type="scientific">Spirosoma foliorum</name>
    <dbReference type="NCBI Taxonomy" id="2710596"/>
    <lineage>
        <taxon>Bacteria</taxon>
        <taxon>Pseudomonadati</taxon>
        <taxon>Bacteroidota</taxon>
        <taxon>Cytophagia</taxon>
        <taxon>Cytophagales</taxon>
        <taxon>Cytophagaceae</taxon>
        <taxon>Spirosoma</taxon>
    </lineage>
</organism>
<dbReference type="InterPro" id="IPR025667">
    <property type="entry name" value="SprB_repeat"/>
</dbReference>
<dbReference type="Pfam" id="PF13585">
    <property type="entry name" value="CHU_C"/>
    <property type="match status" value="1"/>
</dbReference>
<feature type="domain" description="Ig-like" evidence="2">
    <location>
        <begin position="147"/>
        <end position="211"/>
    </location>
</feature>
<keyword evidence="1" id="KW-0732">Signal</keyword>
<name>A0A7G5GYG7_9BACT</name>
<evidence type="ECO:0000259" key="2">
    <source>
        <dbReference type="Pfam" id="PF19081"/>
    </source>
</evidence>
<dbReference type="Pfam" id="PF19081">
    <property type="entry name" value="Ig_7"/>
    <property type="match status" value="1"/>
</dbReference>
<dbReference type="Proteomes" id="UP000515369">
    <property type="component" value="Chromosome"/>
</dbReference>
<protein>
    <submittedName>
        <fullName evidence="3">Gliding motility-associated C-terminal domain-containing protein</fullName>
    </submittedName>
</protein>
<dbReference type="InterPro" id="IPR044023">
    <property type="entry name" value="Ig_7"/>
</dbReference>